<dbReference type="STRING" id="1016849.A0A0D1YE77"/>
<dbReference type="Proteomes" id="UP000053599">
    <property type="component" value="Unassembled WGS sequence"/>
</dbReference>
<gene>
    <name evidence="2" type="ORF">PV11_03469</name>
</gene>
<proteinExistence type="predicted"/>
<evidence type="ECO:0000313" key="2">
    <source>
        <dbReference type="EMBL" id="KIV81272.1"/>
    </source>
</evidence>
<accession>A0A0D1YE77</accession>
<protein>
    <submittedName>
        <fullName evidence="2">Uncharacterized protein</fullName>
    </submittedName>
</protein>
<feature type="region of interest" description="Disordered" evidence="1">
    <location>
        <begin position="118"/>
        <end position="142"/>
    </location>
</feature>
<name>A0A0D1YE77_9EURO</name>
<evidence type="ECO:0000256" key="1">
    <source>
        <dbReference type="SAM" id="MobiDB-lite"/>
    </source>
</evidence>
<reference evidence="2 3" key="1">
    <citation type="submission" date="2015-01" db="EMBL/GenBank/DDBJ databases">
        <title>The Genome Sequence of Exophiala sideris CBS121828.</title>
        <authorList>
            <consortium name="The Broad Institute Genomics Platform"/>
            <person name="Cuomo C."/>
            <person name="de Hoog S."/>
            <person name="Gorbushina A."/>
            <person name="Stielow B."/>
            <person name="Teixiera M."/>
            <person name="Abouelleil A."/>
            <person name="Chapman S.B."/>
            <person name="Priest M."/>
            <person name="Young S.K."/>
            <person name="Wortman J."/>
            <person name="Nusbaum C."/>
            <person name="Birren B."/>
        </authorList>
    </citation>
    <scope>NUCLEOTIDE SEQUENCE [LARGE SCALE GENOMIC DNA]</scope>
    <source>
        <strain evidence="2 3">CBS 121828</strain>
    </source>
</reference>
<dbReference type="EMBL" id="KN846952">
    <property type="protein sequence ID" value="KIV81272.1"/>
    <property type="molecule type" value="Genomic_DNA"/>
</dbReference>
<dbReference type="AlphaFoldDB" id="A0A0D1YE77"/>
<sequence length="222" mass="24689">MRSAEDVADLSRLQEEWNATRQGMENIFKADQFLAQTTSTIDNYALGDAVRFMVSTDGKTIRATNCGLGWRTRQVGGHMSNGSVQQLSRDMTASPVWNAGTERSLVQGDKPYQMMARSNPIRTSSGMGRGSNSLRNLSRRHPHLSQDDVRAWDLSPWSDHEGTDEPTFDLTTMSSLSRAISPDELFSDRSVDYGPGRDRNTVVWSATSQTRFCGPRDAVFSS</sequence>
<evidence type="ECO:0000313" key="3">
    <source>
        <dbReference type="Proteomes" id="UP000053599"/>
    </source>
</evidence>
<dbReference type="OrthoDB" id="5068804at2759"/>
<dbReference type="HOGENOM" id="CLU_1245376_0_0_1"/>
<organism evidence="2 3">
    <name type="scientific">Exophiala sideris</name>
    <dbReference type="NCBI Taxonomy" id="1016849"/>
    <lineage>
        <taxon>Eukaryota</taxon>
        <taxon>Fungi</taxon>
        <taxon>Dikarya</taxon>
        <taxon>Ascomycota</taxon>
        <taxon>Pezizomycotina</taxon>
        <taxon>Eurotiomycetes</taxon>
        <taxon>Chaetothyriomycetidae</taxon>
        <taxon>Chaetothyriales</taxon>
        <taxon>Herpotrichiellaceae</taxon>
        <taxon>Exophiala</taxon>
    </lineage>
</organism>